<evidence type="ECO:0000313" key="2">
    <source>
        <dbReference type="Proteomes" id="UP000676428"/>
    </source>
</evidence>
<organism evidence="1 2">
    <name type="scientific">Shewanella dokdonensis</name>
    <dbReference type="NCBI Taxonomy" id="712036"/>
    <lineage>
        <taxon>Bacteria</taxon>
        <taxon>Pseudomonadati</taxon>
        <taxon>Pseudomonadota</taxon>
        <taxon>Gammaproteobacteria</taxon>
        <taxon>Alteromonadales</taxon>
        <taxon>Shewanellaceae</taxon>
        <taxon>Shewanella</taxon>
    </lineage>
</organism>
<name>A0ABX8DI91_9GAMM</name>
<dbReference type="Proteomes" id="UP000676428">
    <property type="component" value="Chromosome"/>
</dbReference>
<dbReference type="EMBL" id="CP074572">
    <property type="protein sequence ID" value="QVK24430.1"/>
    <property type="molecule type" value="Genomic_DNA"/>
</dbReference>
<gene>
    <name evidence="1" type="ORF">KHX94_08125</name>
</gene>
<proteinExistence type="predicted"/>
<reference evidence="1 2" key="1">
    <citation type="journal article" date="2012" name="Int. J. Syst. Evol. Microbiol.">
        <title>Shewanella dokdonensis sp. nov., isolated from seawater.</title>
        <authorList>
            <person name="Sung H.R."/>
            <person name="Yoon J.H."/>
            <person name="Ghim S.Y."/>
        </authorList>
    </citation>
    <scope>NUCLEOTIDE SEQUENCE [LARGE SCALE GENOMIC DNA]</scope>
    <source>
        <strain evidence="1 2">DSM 23626</strain>
    </source>
</reference>
<sequence>MQKDSDNDRSMIKRNKILFDRLKYFSSENGYGQYSDGYHEKICIITDEESKRWLKTASSESDLDAINSFEVYSVGNFLVFHTSIFVVISI</sequence>
<protein>
    <submittedName>
        <fullName evidence="1">Uncharacterized protein</fullName>
    </submittedName>
</protein>
<dbReference type="RefSeq" id="WP_213683018.1">
    <property type="nucleotide sequence ID" value="NZ_CP074572.1"/>
</dbReference>
<evidence type="ECO:0000313" key="1">
    <source>
        <dbReference type="EMBL" id="QVK24430.1"/>
    </source>
</evidence>
<keyword evidence="2" id="KW-1185">Reference proteome</keyword>
<accession>A0ABX8DI91</accession>